<evidence type="ECO:0000256" key="2">
    <source>
        <dbReference type="ARBA" id="ARBA00022448"/>
    </source>
</evidence>
<dbReference type="PANTHER" id="PTHR13149">
    <property type="entry name" value="VACUOLAR PROTEIN SORTING-ASSOCIATED PROTEIN VPS25"/>
    <property type="match status" value="1"/>
</dbReference>
<protein>
    <submittedName>
        <fullName evidence="4">ESCRT-II complex subunit</fullName>
    </submittedName>
</protein>
<sequence>MTTTSPLPGGSQSTSAFAFPREYNFPPFFTRQTVATTYHAQCSKWQSLILSYCRAQRLFKLSLIDALDMDLFWNRRLNKRLTLVDAREVVEFMRKEGRAEWIGADRNLVWIWWRNPEEWAAAIADWVDETGQKNTVLTLYELTESEATLSQGKSKLLKALSILVKRGKAQVFGQEDQQGVKFF</sequence>
<proteinExistence type="inferred from homology"/>
<dbReference type="InterPro" id="IPR036390">
    <property type="entry name" value="WH_DNA-bd_sf"/>
</dbReference>
<dbReference type="SUPFAM" id="SSF46785">
    <property type="entry name" value="Winged helix' DNA-binding domain"/>
    <property type="match status" value="2"/>
</dbReference>
<evidence type="ECO:0000313" key="5">
    <source>
        <dbReference type="Proteomes" id="UP001629113"/>
    </source>
</evidence>
<dbReference type="Gene3D" id="1.10.10.10">
    <property type="entry name" value="Winged helix-like DNA-binding domain superfamily/Winged helix DNA-binding domain"/>
    <property type="match status" value="1"/>
</dbReference>
<keyword evidence="3" id="KW-0653">Protein transport</keyword>
<evidence type="ECO:0000313" key="4">
    <source>
        <dbReference type="EMBL" id="KAL3420767.1"/>
    </source>
</evidence>
<gene>
    <name evidence="4" type="ORF">PVAG01_07212</name>
</gene>
<name>A0ABR4PBS9_9HELO</name>
<keyword evidence="5" id="KW-1185">Reference proteome</keyword>
<keyword evidence="2" id="KW-0813">Transport</keyword>
<dbReference type="InterPro" id="IPR036388">
    <property type="entry name" value="WH-like_DNA-bd_sf"/>
</dbReference>
<comment type="caution">
    <text evidence="4">The sequence shown here is derived from an EMBL/GenBank/DDBJ whole genome shotgun (WGS) entry which is preliminary data.</text>
</comment>
<evidence type="ECO:0000256" key="1">
    <source>
        <dbReference type="ARBA" id="ARBA00009674"/>
    </source>
</evidence>
<dbReference type="Proteomes" id="UP001629113">
    <property type="component" value="Unassembled WGS sequence"/>
</dbReference>
<dbReference type="InterPro" id="IPR014041">
    <property type="entry name" value="ESCRT-II_cplx_Vps25-sub_N"/>
</dbReference>
<evidence type="ECO:0000256" key="3">
    <source>
        <dbReference type="ARBA" id="ARBA00022927"/>
    </source>
</evidence>
<dbReference type="InterPro" id="IPR008570">
    <property type="entry name" value="ESCRT-II_cplx_Vps25-sub"/>
</dbReference>
<dbReference type="Pfam" id="PF05871">
    <property type="entry name" value="ESCRT-II"/>
    <property type="match status" value="1"/>
</dbReference>
<accession>A0ABR4PBS9</accession>
<organism evidence="4 5">
    <name type="scientific">Phlyctema vagabunda</name>
    <dbReference type="NCBI Taxonomy" id="108571"/>
    <lineage>
        <taxon>Eukaryota</taxon>
        <taxon>Fungi</taxon>
        <taxon>Dikarya</taxon>
        <taxon>Ascomycota</taxon>
        <taxon>Pezizomycotina</taxon>
        <taxon>Leotiomycetes</taxon>
        <taxon>Helotiales</taxon>
        <taxon>Dermateaceae</taxon>
        <taxon>Phlyctema</taxon>
    </lineage>
</organism>
<comment type="similarity">
    <text evidence="1">Belongs to the VPS25 family.</text>
</comment>
<dbReference type="PANTHER" id="PTHR13149:SF0">
    <property type="entry name" value="VACUOLAR PROTEIN-SORTING-ASSOCIATED PROTEIN 25"/>
    <property type="match status" value="1"/>
</dbReference>
<dbReference type="Gene3D" id="1.10.10.570">
    <property type="entry name" value="Winged helix' DNA-binding domain. Chain C. Domain 1"/>
    <property type="match status" value="1"/>
</dbReference>
<reference evidence="4 5" key="1">
    <citation type="submission" date="2024-06" db="EMBL/GenBank/DDBJ databases">
        <title>Complete genome of Phlyctema vagabunda strain 19-DSS-EL-015.</title>
        <authorList>
            <person name="Fiorenzani C."/>
        </authorList>
    </citation>
    <scope>NUCLEOTIDE SEQUENCE [LARGE SCALE GENOMIC DNA]</scope>
    <source>
        <strain evidence="4 5">19-DSS-EL-015</strain>
    </source>
</reference>
<dbReference type="EMBL" id="JBFCZG010000006">
    <property type="protein sequence ID" value="KAL3420767.1"/>
    <property type="molecule type" value="Genomic_DNA"/>
</dbReference>